<evidence type="ECO:0000259" key="2">
    <source>
        <dbReference type="PROSITE" id="PS51832"/>
    </source>
</evidence>
<dbReference type="CDD" id="cd00077">
    <property type="entry name" value="HDc"/>
    <property type="match status" value="1"/>
</dbReference>
<keyword evidence="1" id="KW-1133">Transmembrane helix</keyword>
<name>A0A1W1CP63_9ZZZZ</name>
<dbReference type="PANTHER" id="PTHR45228">
    <property type="entry name" value="CYCLIC DI-GMP PHOSPHODIESTERASE TM_0186-RELATED"/>
    <property type="match status" value="1"/>
</dbReference>
<dbReference type="InterPro" id="IPR052020">
    <property type="entry name" value="Cyclic_di-GMP/3'3'-cGAMP_PDE"/>
</dbReference>
<dbReference type="Gene3D" id="1.10.3210.10">
    <property type="entry name" value="Hypothetical protein af1432"/>
    <property type="match status" value="1"/>
</dbReference>
<dbReference type="Pfam" id="PF13487">
    <property type="entry name" value="HD_5"/>
    <property type="match status" value="1"/>
</dbReference>
<dbReference type="SUPFAM" id="SSF109604">
    <property type="entry name" value="HD-domain/PDEase-like"/>
    <property type="match status" value="1"/>
</dbReference>
<dbReference type="Pfam" id="PF05226">
    <property type="entry name" value="CHASE2"/>
    <property type="match status" value="1"/>
</dbReference>
<dbReference type="InterPro" id="IPR003607">
    <property type="entry name" value="HD/PDEase_dom"/>
</dbReference>
<keyword evidence="1" id="KW-0472">Membrane</keyword>
<dbReference type="SMART" id="SM01080">
    <property type="entry name" value="CHASE2"/>
    <property type="match status" value="1"/>
</dbReference>
<feature type="transmembrane region" description="Helical" evidence="1">
    <location>
        <begin position="344"/>
        <end position="368"/>
    </location>
</feature>
<feature type="transmembrane region" description="Helical" evidence="1">
    <location>
        <begin position="294"/>
        <end position="311"/>
    </location>
</feature>
<dbReference type="AlphaFoldDB" id="A0A1W1CP63"/>
<organism evidence="3">
    <name type="scientific">hydrothermal vent metagenome</name>
    <dbReference type="NCBI Taxonomy" id="652676"/>
    <lineage>
        <taxon>unclassified sequences</taxon>
        <taxon>metagenomes</taxon>
        <taxon>ecological metagenomes</taxon>
    </lineage>
</organism>
<accession>A0A1W1CP63</accession>
<dbReference type="SMART" id="SM00471">
    <property type="entry name" value="HDc"/>
    <property type="match status" value="1"/>
</dbReference>
<feature type="domain" description="HD-GYP" evidence="2">
    <location>
        <begin position="378"/>
        <end position="588"/>
    </location>
</feature>
<dbReference type="EMBL" id="FPHN01000229">
    <property type="protein sequence ID" value="SFV67680.1"/>
    <property type="molecule type" value="Genomic_DNA"/>
</dbReference>
<protein>
    <submittedName>
        <fullName evidence="3">Response regulator</fullName>
    </submittedName>
</protein>
<dbReference type="PROSITE" id="PS51832">
    <property type="entry name" value="HD_GYP"/>
    <property type="match status" value="1"/>
</dbReference>
<gene>
    <name evidence="3" type="ORF">MNB_SV-14-1355</name>
</gene>
<evidence type="ECO:0000256" key="1">
    <source>
        <dbReference type="SAM" id="Phobius"/>
    </source>
</evidence>
<proteinExistence type="predicted"/>
<dbReference type="PANTHER" id="PTHR45228:SF5">
    <property type="entry name" value="CYCLIC DI-GMP PHOSPHODIESTERASE VC_1348-RELATED"/>
    <property type="match status" value="1"/>
</dbReference>
<dbReference type="InterPro" id="IPR037522">
    <property type="entry name" value="HD_GYP_dom"/>
</dbReference>
<feature type="transmembrane region" description="Helical" evidence="1">
    <location>
        <begin position="318"/>
        <end position="338"/>
    </location>
</feature>
<reference evidence="3" key="1">
    <citation type="submission" date="2016-10" db="EMBL/GenBank/DDBJ databases">
        <authorList>
            <person name="de Groot N.N."/>
        </authorList>
    </citation>
    <scope>NUCLEOTIDE SEQUENCE</scope>
</reference>
<dbReference type="InterPro" id="IPR007890">
    <property type="entry name" value="CHASE2"/>
</dbReference>
<keyword evidence="1" id="KW-0812">Transmembrane</keyword>
<sequence length="588" mass="67734">MNVVIIDIDEKSLKKYGQWPWPRIINAKLIGQLSLLKPLAIGVNIIFSEKDRTSPINIQAFYKDFFNYKIEMPKLPVGLKDNDVILMESLIDAKSTLSIYLSNSPYFATKCPKLNSKLYDFSNIETSLYANTALCNHAKLQESIQNFGFINAQPDSDGIFRRIPLFIKYKKDMIIPSFALATLFSINGMDSPVEANRFLILGHKVHMDKDSSVLLNFHSNSPKSISAIDILENRIPKESIEGKIILIGSSATGVEKGELLSNHKKISNTMIHSRVIENILNDELYRQPKNYKQFNIFLSLFLSLLMVYFLYKRWFIAISLLFFLTMMFSMVWMSLLYLNHIYISIGYLWIPFLLFFFIISTSFIFLYVKEQKRSEDELLKSHVAMVDSMILLSTVHDDETGGHLLRTKNYVKLLAEYFYKKKIYMDVLTPTYIATIYEAAPLHDIGKIGIPDAILKKPGKLTIEEFEVMKTHSTLGKNVIKNMLNSYDKNDFLKAAYNIAFYHHEKWDGTGYPMGLKGNKIPIEAQFMTLADVYDALISKRCYKEAFTFEMAEKIIVSGKGRTYSPILIKAFIELKEEFKEIALKYKD</sequence>
<evidence type="ECO:0000313" key="3">
    <source>
        <dbReference type="EMBL" id="SFV67680.1"/>
    </source>
</evidence>